<name>A0A317XSI9_9BASI</name>
<evidence type="ECO:0000256" key="1">
    <source>
        <dbReference type="SAM" id="MobiDB-lite"/>
    </source>
</evidence>
<evidence type="ECO:0000313" key="4">
    <source>
        <dbReference type="Proteomes" id="UP000246740"/>
    </source>
</evidence>
<protein>
    <recommendedName>
        <fullName evidence="5">Acid protease</fullName>
    </recommendedName>
</protein>
<feature type="chain" id="PRO_5016437646" description="Acid protease" evidence="2">
    <location>
        <begin position="31"/>
        <end position="584"/>
    </location>
</feature>
<keyword evidence="2" id="KW-0732">Signal</keyword>
<dbReference type="OrthoDB" id="2551191at2759"/>
<feature type="region of interest" description="Disordered" evidence="1">
    <location>
        <begin position="501"/>
        <end position="526"/>
    </location>
</feature>
<proteinExistence type="predicted"/>
<organism evidence="3 4">
    <name type="scientific">Testicularia cyperi</name>
    <dbReference type="NCBI Taxonomy" id="1882483"/>
    <lineage>
        <taxon>Eukaryota</taxon>
        <taxon>Fungi</taxon>
        <taxon>Dikarya</taxon>
        <taxon>Basidiomycota</taxon>
        <taxon>Ustilaginomycotina</taxon>
        <taxon>Ustilaginomycetes</taxon>
        <taxon>Ustilaginales</taxon>
        <taxon>Anthracoideaceae</taxon>
        <taxon>Testicularia</taxon>
    </lineage>
</organism>
<dbReference type="InParanoid" id="A0A317XSI9"/>
<dbReference type="EMBL" id="KZ819191">
    <property type="protein sequence ID" value="PWZ01265.1"/>
    <property type="molecule type" value="Genomic_DNA"/>
</dbReference>
<evidence type="ECO:0000256" key="2">
    <source>
        <dbReference type="SAM" id="SignalP"/>
    </source>
</evidence>
<sequence>MMGSAASLSRLLRLAVFLLVVAVAIECVGTNHHRRRVGSHFREKKSGLPAAADTNPDTRRGDVERRSRHASDLELVRRDDSQPQAGETVIPLAYDIDSNLYTAMVKVGSNAYKTIVDTGSAFLLLQQHAFQTTSSTKTIPNQPQIHGSFATTNPDGSGTDQDPKLTFYNDQAGLVDVNGAAPEKDSIIALTQLPDLDVDGILGLGPPFSAVAHANAPKSHRKRELTTLLSRSDDPEKTGKGAGGSGSGGGGGDGGGSDSDLDVAFLHSFFGGGRPGSDAHFYLALDDQHADAAKASTGKLVFPTGSTCPLDVAGYNSAGLFQVDANSGSTFPKAPFWGIAHNPTLKMMVGGTVLDEIRIDAVVLDSGTSGIVGPKSEVAKLIDVLSGAVQPHQDTKSSSFGATTACDGTGLSGAQKTLAFQFGGKVLPFSNIRRDNYMRFLQADGATTTPSLEPKHRADVALKSYIEAGAKAYLGFIGGVTDFFRHLIGFGLGKRTIDITLGPDPSDKGDDEFTATPDPQTTPASKLSQCTLAVVGNDIVDHMTPQGHPDFKVWILGQEFFAQNLVYHNIDKAVTTIIPRQASS</sequence>
<dbReference type="AlphaFoldDB" id="A0A317XSI9"/>
<feature type="compositionally biased region" description="Basic and acidic residues" evidence="1">
    <location>
        <begin position="56"/>
        <end position="81"/>
    </location>
</feature>
<reference evidence="3 4" key="1">
    <citation type="journal article" date="2018" name="Mol. Biol. Evol.">
        <title>Broad Genomic Sampling Reveals a Smut Pathogenic Ancestry of the Fungal Clade Ustilaginomycotina.</title>
        <authorList>
            <person name="Kijpornyongpan T."/>
            <person name="Mondo S.J."/>
            <person name="Barry K."/>
            <person name="Sandor L."/>
            <person name="Lee J."/>
            <person name="Lipzen A."/>
            <person name="Pangilinan J."/>
            <person name="LaButti K."/>
            <person name="Hainaut M."/>
            <person name="Henrissat B."/>
            <person name="Grigoriev I.V."/>
            <person name="Spatafora J.W."/>
            <person name="Aime M.C."/>
        </authorList>
    </citation>
    <scope>NUCLEOTIDE SEQUENCE [LARGE SCALE GENOMIC DNA]</scope>
    <source>
        <strain evidence="3 4">MCA 3645</strain>
    </source>
</reference>
<keyword evidence="4" id="KW-1185">Reference proteome</keyword>
<feature type="region of interest" description="Disordered" evidence="1">
    <location>
        <begin position="135"/>
        <end position="160"/>
    </location>
</feature>
<dbReference type="InterPro" id="IPR021109">
    <property type="entry name" value="Peptidase_aspartic_dom_sf"/>
</dbReference>
<feature type="compositionally biased region" description="Polar residues" evidence="1">
    <location>
        <begin position="517"/>
        <end position="526"/>
    </location>
</feature>
<feature type="signal peptide" evidence="2">
    <location>
        <begin position="1"/>
        <end position="30"/>
    </location>
</feature>
<feature type="compositionally biased region" description="Gly residues" evidence="1">
    <location>
        <begin position="240"/>
        <end position="256"/>
    </location>
</feature>
<feature type="region of interest" description="Disordered" evidence="1">
    <location>
        <begin position="212"/>
        <end position="256"/>
    </location>
</feature>
<dbReference type="SUPFAM" id="SSF50630">
    <property type="entry name" value="Acid proteases"/>
    <property type="match status" value="1"/>
</dbReference>
<evidence type="ECO:0008006" key="5">
    <source>
        <dbReference type="Google" id="ProtNLM"/>
    </source>
</evidence>
<feature type="region of interest" description="Disordered" evidence="1">
    <location>
        <begin position="37"/>
        <end position="82"/>
    </location>
</feature>
<dbReference type="Gene3D" id="2.40.70.10">
    <property type="entry name" value="Acid Proteases"/>
    <property type="match status" value="2"/>
</dbReference>
<accession>A0A317XSI9</accession>
<evidence type="ECO:0000313" key="3">
    <source>
        <dbReference type="EMBL" id="PWZ01265.1"/>
    </source>
</evidence>
<gene>
    <name evidence="3" type="ORF">BCV70DRAFT_91693</name>
</gene>
<dbReference type="Proteomes" id="UP000246740">
    <property type="component" value="Unassembled WGS sequence"/>
</dbReference>